<keyword evidence="2" id="KW-0812">Transmembrane</keyword>
<feature type="domain" description="Amidohydrolase-related" evidence="3">
    <location>
        <begin position="425"/>
        <end position="518"/>
    </location>
</feature>
<dbReference type="InterPro" id="IPR011059">
    <property type="entry name" value="Metal-dep_hydrolase_composite"/>
</dbReference>
<dbReference type="InterPro" id="IPR051781">
    <property type="entry name" value="Metallo-dep_Hydrolase"/>
</dbReference>
<reference evidence="4 5" key="1">
    <citation type="submission" date="2015-01" db="EMBL/GenBank/DDBJ databases">
        <title>The Genome Sequence of Ochroconis gallopava CBS43764.</title>
        <authorList>
            <consortium name="The Broad Institute Genomics Platform"/>
            <person name="Cuomo C."/>
            <person name="de Hoog S."/>
            <person name="Gorbushina A."/>
            <person name="Stielow B."/>
            <person name="Teixiera M."/>
            <person name="Abouelleil A."/>
            <person name="Chapman S.B."/>
            <person name="Priest M."/>
            <person name="Young S.K."/>
            <person name="Wortman J."/>
            <person name="Nusbaum C."/>
            <person name="Birren B."/>
        </authorList>
    </citation>
    <scope>NUCLEOTIDE SEQUENCE [LARGE SCALE GENOMIC DNA]</scope>
    <source>
        <strain evidence="4 5">CBS 43764</strain>
    </source>
</reference>
<dbReference type="VEuPathDB" id="FungiDB:PV09_05203"/>
<evidence type="ECO:0000256" key="2">
    <source>
        <dbReference type="SAM" id="Phobius"/>
    </source>
</evidence>
<evidence type="ECO:0000259" key="3">
    <source>
        <dbReference type="Pfam" id="PF01979"/>
    </source>
</evidence>
<name>A0A0D2A9L1_9PEZI</name>
<feature type="region of interest" description="Disordered" evidence="1">
    <location>
        <begin position="533"/>
        <end position="555"/>
    </location>
</feature>
<dbReference type="Gene3D" id="3.20.20.140">
    <property type="entry name" value="Metal-dependent hydrolases"/>
    <property type="match status" value="2"/>
</dbReference>
<dbReference type="GO" id="GO:0016810">
    <property type="term" value="F:hydrolase activity, acting on carbon-nitrogen (but not peptide) bonds"/>
    <property type="evidence" value="ECO:0007669"/>
    <property type="project" value="InterPro"/>
</dbReference>
<dbReference type="PANTHER" id="PTHR43135">
    <property type="entry name" value="ALPHA-D-RIBOSE 1-METHYLPHOSPHONATE 5-TRIPHOSPHATE DIPHOSPHATASE"/>
    <property type="match status" value="1"/>
</dbReference>
<gene>
    <name evidence="4" type="ORF">PV09_05203</name>
</gene>
<dbReference type="Proteomes" id="UP000053259">
    <property type="component" value="Unassembled WGS sequence"/>
</dbReference>
<feature type="compositionally biased region" description="Polar residues" evidence="1">
    <location>
        <begin position="533"/>
        <end position="546"/>
    </location>
</feature>
<proteinExistence type="predicted"/>
<accession>A0A0D2A9L1</accession>
<dbReference type="OrthoDB" id="10258955at2759"/>
<keyword evidence="5" id="KW-1185">Reference proteome</keyword>
<dbReference type="EMBL" id="KN847544">
    <property type="protein sequence ID" value="KIW03433.1"/>
    <property type="molecule type" value="Genomic_DNA"/>
</dbReference>
<keyword evidence="2" id="KW-0472">Membrane</keyword>
<organism evidence="4 5">
    <name type="scientific">Verruconis gallopava</name>
    <dbReference type="NCBI Taxonomy" id="253628"/>
    <lineage>
        <taxon>Eukaryota</taxon>
        <taxon>Fungi</taxon>
        <taxon>Dikarya</taxon>
        <taxon>Ascomycota</taxon>
        <taxon>Pezizomycotina</taxon>
        <taxon>Dothideomycetes</taxon>
        <taxon>Pleosporomycetidae</taxon>
        <taxon>Venturiales</taxon>
        <taxon>Sympoventuriaceae</taxon>
        <taxon>Verruconis</taxon>
    </lineage>
</organism>
<sequence length="947" mass="104025">MGVPTDKFLHVTHFCSSHRRSLVWLCIGIISTAYLHFSILSSYLWTSRSQLVLTQHYTEKLEIGLRKCASFRKRPVEYEDPVTRGRANPRWNHVTGQKEAVVLHNVTLFDGDRWADTRVNIEFEKGVITKVSPVALALEFLGDAKIVDVEGRHVTPGLVDMHSHHLVGTWPALSATEDTNEMNDKSVTTATGPLTPFVRSLDSIKPYDIATDIIRSGGITSSLILPGSANIMGGEAYAVKNVLRAGKDGEENVEEMLLEYGVADEDRRRYMKMACGENPRRVYDHTRMGNAWIFRKHLQRAHELKEQQDAWCLAAEAARERGDARLIASLAKQGLPEQLELESTIGMLRGQVDLHNHCYEPEDFQAMFRHSKEFGFSIRAFHHAISAWKVPEMIKAGGDNITIATFSDFGFYKQEGYEANLYAGKILEEHGVPVAYKSDHGEEATNAKYLLFEAQNGHRFGMSELKALQSVTSVPARSLRLHHRIGFAKPGYDADLVIWTSHPLSVGATPIQVYVDGRETLDEKLSREYVGSLSSPMSLTEQSNRTRPLAETPNKQKSCKNIFETSSVHITGIKRSLFHKAGALRQTFEDLAITVADGKIACFGSAAKCSDFNVNSERIHLENGHVFPGLTAVTTGLGLEEIPAEKSTVDGRVPADLDVSDPSQLIYARYGIRLSGKAFGRARIGGVTRAVSIPHVDEGGFGGAVSVGIKTSENENVLEQGIFKDEVGLHIVVGQGAKKSTQTVSASVAKLRKLLAQNSGKNNIYGSVVNGDTPLVIHTENRYDILQLVAIKRDMPNLKLVLFGGAEAPLVADAIARANVSLIFTHHRGSPDSWEKKDLLTGPPLTRSPVAILHEAGVNFALAIESSEGNSFIHNLPIEASWAAKYAGLSDEYAVALVSTNVERILGLKSSNDIVIWEGNPLEFGAAPALVIDQDAERVVGCWPFST</sequence>
<feature type="transmembrane region" description="Helical" evidence="2">
    <location>
        <begin position="21"/>
        <end position="45"/>
    </location>
</feature>
<keyword evidence="2" id="KW-1133">Transmembrane helix</keyword>
<evidence type="ECO:0000313" key="4">
    <source>
        <dbReference type="EMBL" id="KIW03433.1"/>
    </source>
</evidence>
<dbReference type="SUPFAM" id="SSF51338">
    <property type="entry name" value="Composite domain of metallo-dependent hydrolases"/>
    <property type="match status" value="1"/>
</dbReference>
<dbReference type="RefSeq" id="XP_016213302.1">
    <property type="nucleotide sequence ID" value="XM_016358683.1"/>
</dbReference>
<evidence type="ECO:0000313" key="5">
    <source>
        <dbReference type="Proteomes" id="UP000053259"/>
    </source>
</evidence>
<evidence type="ECO:0000256" key="1">
    <source>
        <dbReference type="SAM" id="MobiDB-lite"/>
    </source>
</evidence>
<dbReference type="Pfam" id="PF01979">
    <property type="entry name" value="Amidohydro_1"/>
    <property type="match status" value="1"/>
</dbReference>
<dbReference type="InParanoid" id="A0A0D2A9L1"/>
<dbReference type="HOGENOM" id="CLU_006273_1_1_1"/>
<dbReference type="SUPFAM" id="SSF51556">
    <property type="entry name" value="Metallo-dependent hydrolases"/>
    <property type="match status" value="2"/>
</dbReference>
<dbReference type="AlphaFoldDB" id="A0A0D2A9L1"/>
<dbReference type="PANTHER" id="PTHR43135:SF3">
    <property type="entry name" value="ALPHA-D-RIBOSE 1-METHYLPHOSPHONATE 5-TRIPHOSPHATE DIPHOSPHATASE"/>
    <property type="match status" value="1"/>
</dbReference>
<dbReference type="GeneID" id="27313176"/>
<protein>
    <recommendedName>
        <fullName evidence="3">Amidohydrolase-related domain-containing protein</fullName>
    </recommendedName>
</protein>
<dbReference type="InterPro" id="IPR032466">
    <property type="entry name" value="Metal_Hydrolase"/>
</dbReference>
<dbReference type="InterPro" id="IPR006680">
    <property type="entry name" value="Amidohydro-rel"/>
</dbReference>